<dbReference type="Proteomes" id="UP000626109">
    <property type="component" value="Unassembled WGS sequence"/>
</dbReference>
<comment type="caution">
    <text evidence="1">The sequence shown here is derived from an EMBL/GenBank/DDBJ whole genome shotgun (WGS) entry which is preliminary data.</text>
</comment>
<proteinExistence type="predicted"/>
<reference evidence="1" key="1">
    <citation type="submission" date="2021-02" db="EMBL/GenBank/DDBJ databases">
        <authorList>
            <person name="Dougan E. K."/>
            <person name="Rhodes N."/>
            <person name="Thang M."/>
            <person name="Chan C."/>
        </authorList>
    </citation>
    <scope>NUCLEOTIDE SEQUENCE</scope>
</reference>
<organism evidence="1 3">
    <name type="scientific">Polarella glacialis</name>
    <name type="common">Dinoflagellate</name>
    <dbReference type="NCBI Taxonomy" id="89957"/>
    <lineage>
        <taxon>Eukaryota</taxon>
        <taxon>Sar</taxon>
        <taxon>Alveolata</taxon>
        <taxon>Dinophyceae</taxon>
        <taxon>Suessiales</taxon>
        <taxon>Suessiaceae</taxon>
        <taxon>Polarella</taxon>
    </lineage>
</organism>
<sequence length="268" mass="28279">MFVTVAPRRTRSRWLRGAVAVAVATFTASLATRSGSRLASTACPFVGTPRLGQATSSLALNAAWSEPAPEPLRGPKCAQRRATVLSLVFHGASWTGAGATAVAALEPVDVAPERVWLDMSAIEILSRSEAALADALKNWSRVAADGDSIRRVLGTVGATSPVYALPRAMRSLTAENFDILEQTEAVEFHLRQADFLAYSANFADSSGAACPEAPRVAGRAPPRRRSCAGLYLEDTRAEVQALEDEVRKLKLILLPEPAGGVATAGNGV</sequence>
<evidence type="ECO:0000313" key="1">
    <source>
        <dbReference type="EMBL" id="CAE8676161.1"/>
    </source>
</evidence>
<protein>
    <submittedName>
        <fullName evidence="1">Uncharacterized protein</fullName>
    </submittedName>
</protein>
<name>A0A813JFT0_POLGL</name>
<accession>A0A813JFT0</accession>
<gene>
    <name evidence="1" type="ORF">PGLA2088_LOCUS19746</name>
    <name evidence="2" type="ORF">PGLA2088_LOCUS40311</name>
</gene>
<dbReference type="EMBL" id="CAJNNW010025197">
    <property type="protein sequence ID" value="CAE8676161.1"/>
    <property type="molecule type" value="Genomic_DNA"/>
</dbReference>
<evidence type="ECO:0000313" key="3">
    <source>
        <dbReference type="Proteomes" id="UP000626109"/>
    </source>
</evidence>
<dbReference type="EMBL" id="CAJNNW010033426">
    <property type="protein sequence ID" value="CAE8718845.1"/>
    <property type="molecule type" value="Genomic_DNA"/>
</dbReference>
<dbReference type="AlphaFoldDB" id="A0A813JFT0"/>
<evidence type="ECO:0000313" key="2">
    <source>
        <dbReference type="EMBL" id="CAE8718845.1"/>
    </source>
</evidence>